<accession>A0A7W4LJK4</accession>
<evidence type="ECO:0000256" key="1">
    <source>
        <dbReference type="SAM" id="Phobius"/>
    </source>
</evidence>
<dbReference type="RefSeq" id="WP_183087752.1">
    <property type="nucleotide sequence ID" value="NZ_JACJUD010000001.1"/>
</dbReference>
<comment type="caution">
    <text evidence="2">The sequence shown here is derived from an EMBL/GenBank/DDBJ whole genome shotgun (WGS) entry which is preliminary data.</text>
</comment>
<protein>
    <recommendedName>
        <fullName evidence="4">DUF1328 domain-containing protein</fullName>
    </recommendedName>
</protein>
<dbReference type="Proteomes" id="UP000542720">
    <property type="component" value="Unassembled WGS sequence"/>
</dbReference>
<evidence type="ECO:0000313" key="2">
    <source>
        <dbReference type="EMBL" id="MBB2494212.1"/>
    </source>
</evidence>
<evidence type="ECO:0000313" key="3">
    <source>
        <dbReference type="Proteomes" id="UP000542720"/>
    </source>
</evidence>
<keyword evidence="3" id="KW-1185">Reference proteome</keyword>
<sequence>MKSPILIATLAALALSLLCFLLGGAGVAGAVTGGGQVGGAVGVLFFLAKVLLGLSLVLGALWLIRSPSR</sequence>
<evidence type="ECO:0008006" key="4">
    <source>
        <dbReference type="Google" id="ProtNLM"/>
    </source>
</evidence>
<feature type="transmembrane region" description="Helical" evidence="1">
    <location>
        <begin position="40"/>
        <end position="64"/>
    </location>
</feature>
<keyword evidence="1" id="KW-0472">Membrane</keyword>
<reference evidence="2 3" key="1">
    <citation type="submission" date="2020-08" db="EMBL/GenBank/DDBJ databases">
        <authorList>
            <person name="Kim C.M."/>
        </authorList>
    </citation>
    <scope>NUCLEOTIDE SEQUENCE [LARGE SCALE GENOMIC DNA]</scope>
    <source>
        <strain evidence="2 3">UL070</strain>
    </source>
</reference>
<name>A0A7W4LJK4_9GAMM</name>
<proteinExistence type="predicted"/>
<dbReference type="EMBL" id="JACJUD010000001">
    <property type="protein sequence ID" value="MBB2494212.1"/>
    <property type="molecule type" value="Genomic_DNA"/>
</dbReference>
<dbReference type="AlphaFoldDB" id="A0A7W4LJK4"/>
<gene>
    <name evidence="2" type="ORF">H3H51_04210</name>
</gene>
<keyword evidence="1" id="KW-1133">Transmembrane helix</keyword>
<organism evidence="2 3">
    <name type="scientific">Aquipseudomonas ullengensis</name>
    <dbReference type="NCBI Taxonomy" id="2759166"/>
    <lineage>
        <taxon>Bacteria</taxon>
        <taxon>Pseudomonadati</taxon>
        <taxon>Pseudomonadota</taxon>
        <taxon>Gammaproteobacteria</taxon>
        <taxon>Pseudomonadales</taxon>
        <taxon>Pseudomonadaceae</taxon>
        <taxon>Aquipseudomonas</taxon>
    </lineage>
</organism>
<keyword evidence="1" id="KW-0812">Transmembrane</keyword>